<gene>
    <name evidence="2" type="ORF">PGLA2088_LOCUS19871</name>
</gene>
<comment type="caution">
    <text evidence="2">The sequence shown here is derived from an EMBL/GenBank/DDBJ whole genome shotgun (WGS) entry which is preliminary data.</text>
</comment>
<reference evidence="2" key="1">
    <citation type="submission" date="2021-02" db="EMBL/GenBank/DDBJ databases">
        <authorList>
            <person name="Dougan E. K."/>
            <person name="Rhodes N."/>
            <person name="Thang M."/>
            <person name="Chan C."/>
        </authorList>
    </citation>
    <scope>NUCLEOTIDE SEQUENCE</scope>
</reference>
<evidence type="ECO:0000313" key="2">
    <source>
        <dbReference type="EMBL" id="CAE8676424.1"/>
    </source>
</evidence>
<dbReference type="InterPro" id="IPR046768">
    <property type="entry name" value="ExoX-like_C"/>
</dbReference>
<protein>
    <recommendedName>
        <fullName evidence="1">Exodeoxyribonuclease X-like C-terminal domain-containing protein</fullName>
    </recommendedName>
</protein>
<dbReference type="Proteomes" id="UP000626109">
    <property type="component" value="Unassembled WGS sequence"/>
</dbReference>
<dbReference type="AlphaFoldDB" id="A0A813J905"/>
<dbReference type="EMBL" id="CAJNNW010025242">
    <property type="protein sequence ID" value="CAE8676424.1"/>
    <property type="molecule type" value="Genomic_DNA"/>
</dbReference>
<accession>A0A813J905</accession>
<feature type="domain" description="Exodeoxyribonuclease X-like C-terminal" evidence="1">
    <location>
        <begin position="54"/>
        <end position="76"/>
    </location>
</feature>
<evidence type="ECO:0000259" key="1">
    <source>
        <dbReference type="Pfam" id="PF20600"/>
    </source>
</evidence>
<dbReference type="Pfam" id="PF20600">
    <property type="entry name" value="ExoX-like_C"/>
    <property type="match status" value="1"/>
</dbReference>
<evidence type="ECO:0000313" key="3">
    <source>
        <dbReference type="Proteomes" id="UP000626109"/>
    </source>
</evidence>
<proteinExistence type="predicted"/>
<name>A0A813J905_POLGL</name>
<organism evidence="2 3">
    <name type="scientific">Polarella glacialis</name>
    <name type="common">Dinoflagellate</name>
    <dbReference type="NCBI Taxonomy" id="89957"/>
    <lineage>
        <taxon>Eukaryota</taxon>
        <taxon>Sar</taxon>
        <taxon>Alveolata</taxon>
        <taxon>Dinophyceae</taxon>
        <taxon>Suessiales</taxon>
        <taxon>Suessiaceae</taxon>
        <taxon>Polarella</taxon>
    </lineage>
</organism>
<sequence length="115" mass="13238">MSIVKTCRDCGDEFITDAGWKQRCLNCFKKYQDSGRDASRSPRRSFGETVWKTGKHAGRTFEEVRDEDPEYVRWALSLENPTRQVAAFVAWLEGTPSPFRKLPEAPKEPEEPQAK</sequence>